<evidence type="ECO:0000256" key="1">
    <source>
        <dbReference type="SAM" id="MobiDB-lite"/>
    </source>
</evidence>
<feature type="domain" description="Contractile injection system tube protein N-terminal" evidence="2">
    <location>
        <begin position="11"/>
        <end position="149"/>
    </location>
</feature>
<proteinExistence type="predicted"/>
<evidence type="ECO:0000259" key="2">
    <source>
        <dbReference type="Pfam" id="PF19266"/>
    </source>
</evidence>
<dbReference type="EMBL" id="OMOQ01000003">
    <property type="protein sequence ID" value="SPH24300.1"/>
    <property type="molecule type" value="Genomic_DNA"/>
</dbReference>
<dbReference type="AlphaFoldDB" id="A0A2R8BLR8"/>
<sequence>MERVAFLVERTNTRLSCMLNPESLVFRRLAGIDLETFSTGSVGDRGTRRGSALFTGGGYSELDLDLVFDVSLRLGSTVVSGDVRDHTRPIWELSENTDAPPGGVRRPPYIRFVWGKTWNVRAVVRSVAERLEAFDASGVPRRSWLRLRLLVVPGEEDAQARPGAAARRQPLRIAEAKGAEAGGAAPKIHTTAPPAGDDAARSADRLDLLAERYYGDAGLWRVIADANDIRSPDMLAPGIALKIPVRKELRAES</sequence>
<dbReference type="Gene3D" id="3.10.350.10">
    <property type="entry name" value="LysM domain"/>
    <property type="match status" value="1"/>
</dbReference>
<dbReference type="Proteomes" id="UP000244924">
    <property type="component" value="Unassembled WGS sequence"/>
</dbReference>
<evidence type="ECO:0000313" key="4">
    <source>
        <dbReference type="Proteomes" id="UP000244924"/>
    </source>
</evidence>
<accession>A0A2R8BLR8</accession>
<dbReference type="RefSeq" id="WP_108854320.1">
    <property type="nucleotide sequence ID" value="NZ_OMOQ01000003.1"/>
</dbReference>
<dbReference type="OrthoDB" id="9815939at2"/>
<protein>
    <recommendedName>
        <fullName evidence="2">Contractile injection system tube protein N-terminal domain-containing protein</fullName>
    </recommendedName>
</protein>
<keyword evidence="4" id="KW-1185">Reference proteome</keyword>
<feature type="region of interest" description="Disordered" evidence="1">
    <location>
        <begin position="177"/>
        <end position="199"/>
    </location>
</feature>
<organism evidence="3 4">
    <name type="scientific">Albidovulum aquaemixtae</name>
    <dbReference type="NCBI Taxonomy" id="1542388"/>
    <lineage>
        <taxon>Bacteria</taxon>
        <taxon>Pseudomonadati</taxon>
        <taxon>Pseudomonadota</taxon>
        <taxon>Alphaproteobacteria</taxon>
        <taxon>Rhodobacterales</taxon>
        <taxon>Paracoccaceae</taxon>
        <taxon>Albidovulum</taxon>
    </lineage>
</organism>
<gene>
    <name evidence="3" type="ORF">DEA8626_03350</name>
</gene>
<dbReference type="InterPro" id="IPR036779">
    <property type="entry name" value="LysM_dom_sf"/>
</dbReference>
<dbReference type="InterPro" id="IPR045361">
    <property type="entry name" value="CIS_tube_prot_N"/>
</dbReference>
<evidence type="ECO:0000313" key="3">
    <source>
        <dbReference type="EMBL" id="SPH24300.1"/>
    </source>
</evidence>
<name>A0A2R8BLR8_9RHOB</name>
<reference evidence="3 4" key="1">
    <citation type="submission" date="2018-03" db="EMBL/GenBank/DDBJ databases">
        <authorList>
            <person name="Keele B.F."/>
        </authorList>
    </citation>
    <scope>NUCLEOTIDE SEQUENCE [LARGE SCALE GENOMIC DNA]</scope>
    <source>
        <strain evidence="3 4">CECT 8626</strain>
    </source>
</reference>
<dbReference type="Pfam" id="PF19266">
    <property type="entry name" value="CIS_tube"/>
    <property type="match status" value="1"/>
</dbReference>